<accession>A0A819X0U8</accession>
<gene>
    <name evidence="2" type="ORF">JBS370_LOCUS33124</name>
</gene>
<evidence type="ECO:0000313" key="2">
    <source>
        <dbReference type="EMBL" id="CAF4132606.1"/>
    </source>
</evidence>
<dbReference type="PANTHER" id="PTHR21301:SF10">
    <property type="entry name" value="REVERSE TRANSCRIPTASE DOMAIN-CONTAINING PROTEIN"/>
    <property type="match status" value="1"/>
</dbReference>
<feature type="domain" description="F-box" evidence="1">
    <location>
        <begin position="5"/>
        <end position="52"/>
    </location>
</feature>
<dbReference type="Proteomes" id="UP000663836">
    <property type="component" value="Unassembled WGS sequence"/>
</dbReference>
<proteinExistence type="predicted"/>
<reference evidence="2" key="1">
    <citation type="submission" date="2021-02" db="EMBL/GenBank/DDBJ databases">
        <authorList>
            <person name="Nowell W R."/>
        </authorList>
    </citation>
    <scope>NUCLEOTIDE SEQUENCE</scope>
</reference>
<dbReference type="AlphaFoldDB" id="A0A819X0U8"/>
<dbReference type="EMBL" id="CAJOBD010009318">
    <property type="protein sequence ID" value="CAF4132606.1"/>
    <property type="molecule type" value="Genomic_DNA"/>
</dbReference>
<evidence type="ECO:0000313" key="3">
    <source>
        <dbReference type="Proteomes" id="UP000663836"/>
    </source>
</evidence>
<protein>
    <recommendedName>
        <fullName evidence="1">F-box domain-containing protein</fullName>
    </recommendedName>
</protein>
<organism evidence="2 3">
    <name type="scientific">Rotaria sordida</name>
    <dbReference type="NCBI Taxonomy" id="392033"/>
    <lineage>
        <taxon>Eukaryota</taxon>
        <taxon>Metazoa</taxon>
        <taxon>Spiralia</taxon>
        <taxon>Gnathifera</taxon>
        <taxon>Rotifera</taxon>
        <taxon>Eurotatoria</taxon>
        <taxon>Bdelloidea</taxon>
        <taxon>Philodinida</taxon>
        <taxon>Philodinidae</taxon>
        <taxon>Rotaria</taxon>
    </lineage>
</organism>
<sequence>MNRSNVHLLDLPDEILLMILKKLNNVDVLYSLLDINNGRLNILAQENTFTNTLKIHQNVKCFIIDPVFMERILLATTYPNLNKLKIFHFQQQIVLNYFTDESSLQSIFEQITNLILVNHDQNGSIGLLKNYTTNDNLPNLKCFSLKSICRFQQYDKIVLLLRRMSCLEQLTLYIHVKGRNRVLDGTYVQRDILDYMPQLHSFTFYIGTYVDTIGLSYKLSNENIRRTLTNIGQQHATSIVNYVSTDKAACSIFSLPFAFDYLEHLGNAFPNIVFTYVTYLLVEDDDPFKHEFFIRIARSFPLLKYLRIFNIESPVLCDLMTSESGNNKLYKRDHDCSQIEENNNKKKKHNMCSKCQDREDMKTLLTIATSGTHFTFNNQYYKQHNGVAMGSPLAPIIADIFMINLENNIMKKLRNSGVLWDIARKNGYPYNFVECQIRHTLNRYLRKQKMNETENKKDCQDNNIKEIKDKNKNDNIIVDVPYVGKSTSKFIKDIKQLAKRIKPETSILAIQRPSPKVGQFFKNKDKTLKNSQSGVVYQIKCNSCSSSYIGQTNRQLTRRLKEHGEIQINPTKQQQQKQKSLQHQQQLHQLRRSDRIASKNLPIISYYESDTSSDTISDNGMFLINNQNESKNNSAVYRHMTETNHQMDWQNVKLLYKDKHPYKLLVKESLAILEHVPTLNLTTQSTPLIPFSLFSCTHKLSDTSINVTIPFCEPQATRRP</sequence>
<evidence type="ECO:0000259" key="1">
    <source>
        <dbReference type="PROSITE" id="PS50181"/>
    </source>
</evidence>
<dbReference type="PROSITE" id="PS50181">
    <property type="entry name" value="FBOX"/>
    <property type="match status" value="1"/>
</dbReference>
<dbReference type="InterPro" id="IPR001810">
    <property type="entry name" value="F-box_dom"/>
</dbReference>
<dbReference type="PANTHER" id="PTHR21301">
    <property type="entry name" value="REVERSE TRANSCRIPTASE"/>
    <property type="match status" value="1"/>
</dbReference>
<comment type="caution">
    <text evidence="2">The sequence shown here is derived from an EMBL/GenBank/DDBJ whole genome shotgun (WGS) entry which is preliminary data.</text>
</comment>
<name>A0A819X0U8_9BILA</name>